<dbReference type="Gene3D" id="1.10.10.10">
    <property type="entry name" value="Winged helix-like DNA-binding domain superfamily/Winged helix DNA-binding domain"/>
    <property type="match status" value="1"/>
</dbReference>
<proteinExistence type="predicted"/>
<sequence length="228" mass="24005">MTSPQADPGRVSAPRRRVLDVLATAGEPLGADRVAEALGVHLTTARFHLDRLVEAGFVRAEPVADGRRGRPRLRYRLVDDRARDDRARDRLIGALAGALAADAGVAGGDTSGGPAELARLAGLRWAQELTGRAALAADQTDAAAAVARLDSVLTEIGFAPERDADGFALTACPFRDAARRDPSVVCSVHRGLIEGVWADAAGAGEPPTLLPFVAPERCLVRLPEPTDR</sequence>
<dbReference type="InterPro" id="IPR036388">
    <property type="entry name" value="WH-like_DNA-bd_sf"/>
</dbReference>
<evidence type="ECO:0000313" key="2">
    <source>
        <dbReference type="EMBL" id="BDZ56069.1"/>
    </source>
</evidence>
<dbReference type="CDD" id="cd00090">
    <property type="entry name" value="HTH_ARSR"/>
    <property type="match status" value="1"/>
</dbReference>
<name>A0ABN6YFC2_9MICO</name>
<evidence type="ECO:0000313" key="3">
    <source>
        <dbReference type="Proteomes" id="UP001321477"/>
    </source>
</evidence>
<keyword evidence="3" id="KW-1185">Reference proteome</keyword>
<protein>
    <submittedName>
        <fullName evidence="2">Transcriptional regulator</fullName>
    </submittedName>
</protein>
<dbReference type="EMBL" id="AP027734">
    <property type="protein sequence ID" value="BDZ56069.1"/>
    <property type="molecule type" value="Genomic_DNA"/>
</dbReference>
<dbReference type="InterPro" id="IPR036390">
    <property type="entry name" value="WH_DNA-bd_sf"/>
</dbReference>
<dbReference type="Pfam" id="PF12840">
    <property type="entry name" value="HTH_20"/>
    <property type="match status" value="1"/>
</dbReference>
<dbReference type="InterPro" id="IPR011991">
    <property type="entry name" value="ArsR-like_HTH"/>
</dbReference>
<dbReference type="SMART" id="SM00418">
    <property type="entry name" value="HTH_ARSR"/>
    <property type="match status" value="1"/>
</dbReference>
<reference evidence="3" key="1">
    <citation type="journal article" date="2019" name="Int. J. Syst. Evol. Microbiol.">
        <title>The Global Catalogue of Microorganisms (GCM) 10K type strain sequencing project: providing services to taxonomists for standard genome sequencing and annotation.</title>
        <authorList>
            <consortium name="The Broad Institute Genomics Platform"/>
            <consortium name="The Broad Institute Genome Sequencing Center for Infectious Disease"/>
            <person name="Wu L."/>
            <person name="Ma J."/>
        </authorList>
    </citation>
    <scope>NUCLEOTIDE SEQUENCE [LARGE SCALE GENOMIC DNA]</scope>
    <source>
        <strain evidence="3">NBRC 109019</strain>
    </source>
</reference>
<dbReference type="RefSeq" id="WP_234659283.1">
    <property type="nucleotide sequence ID" value="NZ_AP027734.1"/>
</dbReference>
<dbReference type="InterPro" id="IPR001845">
    <property type="entry name" value="HTH_ArsR_DNA-bd_dom"/>
</dbReference>
<organism evidence="2 3">
    <name type="scientific">Agromyces marinus</name>
    <dbReference type="NCBI Taxonomy" id="1389020"/>
    <lineage>
        <taxon>Bacteria</taxon>
        <taxon>Bacillati</taxon>
        <taxon>Actinomycetota</taxon>
        <taxon>Actinomycetes</taxon>
        <taxon>Micrococcales</taxon>
        <taxon>Microbacteriaceae</taxon>
        <taxon>Agromyces</taxon>
    </lineage>
</organism>
<dbReference type="SUPFAM" id="SSF46785">
    <property type="entry name" value="Winged helix' DNA-binding domain"/>
    <property type="match status" value="1"/>
</dbReference>
<dbReference type="Proteomes" id="UP001321477">
    <property type="component" value="Chromosome"/>
</dbReference>
<gene>
    <name evidence="2" type="ORF">GCM10025870_31420</name>
</gene>
<feature type="domain" description="HTH arsR-type" evidence="1">
    <location>
        <begin position="10"/>
        <end position="96"/>
    </location>
</feature>
<evidence type="ECO:0000259" key="1">
    <source>
        <dbReference type="SMART" id="SM00418"/>
    </source>
</evidence>
<accession>A0ABN6YFC2</accession>